<evidence type="ECO:0000259" key="1">
    <source>
        <dbReference type="Pfam" id="PF01510"/>
    </source>
</evidence>
<dbReference type="Pfam" id="PF01510">
    <property type="entry name" value="Amidase_2"/>
    <property type="match status" value="1"/>
</dbReference>
<dbReference type="GO" id="GO:0009253">
    <property type="term" value="P:peptidoglycan catabolic process"/>
    <property type="evidence" value="ECO:0007669"/>
    <property type="project" value="InterPro"/>
</dbReference>
<dbReference type="EMBL" id="LBPY01000008">
    <property type="protein sequence ID" value="KKP66399.1"/>
    <property type="molecule type" value="Genomic_DNA"/>
</dbReference>
<name>A0A0G0BAN9_9BACT</name>
<dbReference type="InterPro" id="IPR002502">
    <property type="entry name" value="Amidase_domain"/>
</dbReference>
<comment type="caution">
    <text evidence="2">The sequence shown here is derived from an EMBL/GenBank/DDBJ whole genome shotgun (WGS) entry which is preliminary data.</text>
</comment>
<sequence>MLYKFLKYYKISIFVILICFLLPISYINAQINTPIIKEGAISQKDRITFKKEMYILGINYLTKYLPNKSFLYNKKVYSVKPISIWWHWDAGSNPKNISEGIKRVNTTYNILKNRTENGQRVATNFTVGPNVILQMLPLSKTMITQGRLTGDLKIEDIHESTSLGGIQIETTGTQYDTKPPLASQTKTLIKLTAVLMKQYNIKFSKVYGHLEKSPYVQKIDPGITYLKQTRMQLLKYLINNNQLENIDNPNNWNFYTEVLIDGNIVNVIDQSAVDIYNSLTKEEQKIISNMPS</sequence>
<dbReference type="GO" id="GO:0008745">
    <property type="term" value="F:N-acetylmuramoyl-L-alanine amidase activity"/>
    <property type="evidence" value="ECO:0007669"/>
    <property type="project" value="InterPro"/>
</dbReference>
<protein>
    <recommendedName>
        <fullName evidence="1">N-acetylmuramoyl-L-alanine amidase domain-containing protein</fullName>
    </recommendedName>
</protein>
<dbReference type="InterPro" id="IPR036505">
    <property type="entry name" value="Amidase/PGRP_sf"/>
</dbReference>
<dbReference type="Gene3D" id="3.40.80.10">
    <property type="entry name" value="Peptidoglycan recognition protein-like"/>
    <property type="match status" value="1"/>
</dbReference>
<proteinExistence type="predicted"/>
<dbReference type="Proteomes" id="UP000034952">
    <property type="component" value="Unassembled WGS sequence"/>
</dbReference>
<evidence type="ECO:0000313" key="2">
    <source>
        <dbReference type="EMBL" id="KKP66399.1"/>
    </source>
</evidence>
<organism evidence="2 3">
    <name type="scientific">Candidatus Nomurabacteria bacterium GW2011_GWE1_35_16</name>
    <dbReference type="NCBI Taxonomy" id="1618761"/>
    <lineage>
        <taxon>Bacteria</taxon>
        <taxon>Candidatus Nomuraibacteriota</taxon>
    </lineage>
</organism>
<dbReference type="SUPFAM" id="SSF55846">
    <property type="entry name" value="N-acetylmuramoyl-L-alanine amidase-like"/>
    <property type="match status" value="1"/>
</dbReference>
<reference evidence="2 3" key="1">
    <citation type="journal article" date="2015" name="Nature">
        <title>rRNA introns, odd ribosomes, and small enigmatic genomes across a large radiation of phyla.</title>
        <authorList>
            <person name="Brown C.T."/>
            <person name="Hug L.A."/>
            <person name="Thomas B.C."/>
            <person name="Sharon I."/>
            <person name="Castelle C.J."/>
            <person name="Singh A."/>
            <person name="Wilkins M.J."/>
            <person name="Williams K.H."/>
            <person name="Banfield J.F."/>
        </authorList>
    </citation>
    <scope>NUCLEOTIDE SEQUENCE [LARGE SCALE GENOMIC DNA]</scope>
</reference>
<dbReference type="AlphaFoldDB" id="A0A0G0BAN9"/>
<feature type="domain" description="N-acetylmuramoyl-L-alanine amidase" evidence="1">
    <location>
        <begin position="112"/>
        <end position="222"/>
    </location>
</feature>
<gene>
    <name evidence="2" type="ORF">UR64_C0008G0037</name>
</gene>
<evidence type="ECO:0000313" key="3">
    <source>
        <dbReference type="Proteomes" id="UP000034952"/>
    </source>
</evidence>
<accession>A0A0G0BAN9</accession>